<proteinExistence type="predicted"/>
<gene>
    <name evidence="1" type="ORF">GGR38_001480</name>
</gene>
<dbReference type="EMBL" id="JACIDX010000005">
    <property type="protein sequence ID" value="MBB3954541.1"/>
    <property type="molecule type" value="Genomic_DNA"/>
</dbReference>
<protein>
    <submittedName>
        <fullName evidence="1">Uncharacterized protein</fullName>
    </submittedName>
</protein>
<organism evidence="1 2">
    <name type="scientific">Novosphingobium sediminicola</name>
    <dbReference type="NCBI Taxonomy" id="563162"/>
    <lineage>
        <taxon>Bacteria</taxon>
        <taxon>Pseudomonadati</taxon>
        <taxon>Pseudomonadota</taxon>
        <taxon>Alphaproteobacteria</taxon>
        <taxon>Sphingomonadales</taxon>
        <taxon>Sphingomonadaceae</taxon>
        <taxon>Novosphingobium</taxon>
    </lineage>
</organism>
<keyword evidence="2" id="KW-1185">Reference proteome</keyword>
<sequence length="56" mass="6190">MRAAVLPEFLTIPMHIILKFIASLKFSSVHPSFSHPLPSGVLTVAEMQRLVADMVD</sequence>
<accession>A0A7W6CDJ5</accession>
<name>A0A7W6CDJ5_9SPHN</name>
<reference evidence="1 2" key="1">
    <citation type="submission" date="2020-08" db="EMBL/GenBank/DDBJ databases">
        <title>Genomic Encyclopedia of Type Strains, Phase IV (KMG-IV): sequencing the most valuable type-strain genomes for metagenomic binning, comparative biology and taxonomic classification.</title>
        <authorList>
            <person name="Goeker M."/>
        </authorList>
    </citation>
    <scope>NUCLEOTIDE SEQUENCE [LARGE SCALE GENOMIC DNA]</scope>
    <source>
        <strain evidence="1 2">DSM 27057</strain>
    </source>
</reference>
<comment type="caution">
    <text evidence="1">The sequence shown here is derived from an EMBL/GenBank/DDBJ whole genome shotgun (WGS) entry which is preliminary data.</text>
</comment>
<evidence type="ECO:0000313" key="2">
    <source>
        <dbReference type="Proteomes" id="UP000548867"/>
    </source>
</evidence>
<dbReference type="Proteomes" id="UP000548867">
    <property type="component" value="Unassembled WGS sequence"/>
</dbReference>
<evidence type="ECO:0000313" key="1">
    <source>
        <dbReference type="EMBL" id="MBB3954541.1"/>
    </source>
</evidence>
<dbReference type="AlphaFoldDB" id="A0A7W6CDJ5"/>